<dbReference type="PANTHER" id="PTHR36007:SF2">
    <property type="entry name" value="TRANSPORT PROTEIN-RELATED"/>
    <property type="match status" value="1"/>
</dbReference>
<proteinExistence type="predicted"/>
<dbReference type="InterPro" id="IPR009577">
    <property type="entry name" value="Sm_multidrug_ex"/>
</dbReference>
<comment type="caution">
    <text evidence="2">The sequence shown here is derived from an EMBL/GenBank/DDBJ whole genome shotgun (WGS) entry which is preliminary data.</text>
</comment>
<gene>
    <name evidence="2" type="ORF">ENP88_08235</name>
</gene>
<accession>A0A7J2TKF5</accession>
<feature type="transmembrane region" description="Helical" evidence="1">
    <location>
        <begin position="126"/>
        <end position="147"/>
    </location>
</feature>
<organism evidence="2">
    <name type="scientific">Archaeoglobus fulgidus</name>
    <dbReference type="NCBI Taxonomy" id="2234"/>
    <lineage>
        <taxon>Archaea</taxon>
        <taxon>Methanobacteriati</taxon>
        <taxon>Methanobacteriota</taxon>
        <taxon>Archaeoglobi</taxon>
        <taxon>Archaeoglobales</taxon>
        <taxon>Archaeoglobaceae</taxon>
        <taxon>Archaeoglobus</taxon>
    </lineage>
</organism>
<name>A0A7J2TKF5_ARCFL</name>
<protein>
    <submittedName>
        <fullName evidence="2">Ligand-binding protein SH3</fullName>
    </submittedName>
</protein>
<dbReference type="PANTHER" id="PTHR36007">
    <property type="entry name" value="TRANSPORT PROTEIN-RELATED"/>
    <property type="match status" value="1"/>
</dbReference>
<evidence type="ECO:0000256" key="1">
    <source>
        <dbReference type="SAM" id="Phobius"/>
    </source>
</evidence>
<sequence length="150" mass="16929">MEFLYVILISALPIFELRAGIPAAIYLGFSPLEAYMLAIFGNFLPVPFLIIFLERLLVFVKRFEAIWRFYERVQERVSRKRDLIEKFGYLGLIIFVAIPFPATGAWTGCLLAFLLRLSVMKSSLAILIGIMIAGLIVLTPIVGLNFLGII</sequence>
<evidence type="ECO:0000313" key="2">
    <source>
        <dbReference type="EMBL" id="HEH36097.1"/>
    </source>
</evidence>
<keyword evidence="1" id="KW-1133">Transmembrane helix</keyword>
<feature type="transmembrane region" description="Helical" evidence="1">
    <location>
        <begin position="89"/>
        <end position="114"/>
    </location>
</feature>
<keyword evidence="1" id="KW-0472">Membrane</keyword>
<feature type="transmembrane region" description="Helical" evidence="1">
    <location>
        <begin position="35"/>
        <end position="53"/>
    </location>
</feature>
<dbReference type="AlphaFoldDB" id="A0A7J2TKF5"/>
<dbReference type="EMBL" id="DSLA01000131">
    <property type="protein sequence ID" value="HEH36097.1"/>
    <property type="molecule type" value="Genomic_DNA"/>
</dbReference>
<keyword evidence="1" id="KW-0812">Transmembrane</keyword>
<reference evidence="2" key="1">
    <citation type="journal article" date="2020" name="mSystems">
        <title>Genome- and Community-Level Interaction Insights into Carbon Utilization and Element Cycling Functions of Hydrothermarchaeota in Hydrothermal Sediment.</title>
        <authorList>
            <person name="Zhou Z."/>
            <person name="Liu Y."/>
            <person name="Xu W."/>
            <person name="Pan J."/>
            <person name="Luo Z.H."/>
            <person name="Li M."/>
        </authorList>
    </citation>
    <scope>NUCLEOTIDE SEQUENCE [LARGE SCALE GENOMIC DNA]</scope>
    <source>
        <strain evidence="2">SpSt-26</strain>
    </source>
</reference>
<dbReference type="Pfam" id="PF06695">
    <property type="entry name" value="Sm_multidrug_ex"/>
    <property type="match status" value="1"/>
</dbReference>